<evidence type="ECO:0000313" key="4">
    <source>
        <dbReference type="Proteomes" id="UP001181693"/>
    </source>
</evidence>
<dbReference type="Proteomes" id="UP001181693">
    <property type="component" value="Unassembled WGS sequence"/>
</dbReference>
<dbReference type="InterPro" id="IPR052689">
    <property type="entry name" value="FA_core_complex_assoc"/>
</dbReference>
<dbReference type="PROSITE" id="PS51906">
    <property type="entry name" value="ZF_UBZ2"/>
    <property type="match status" value="1"/>
</dbReference>
<evidence type="ECO:0000256" key="1">
    <source>
        <dbReference type="SAM" id="MobiDB-lite"/>
    </source>
</evidence>
<keyword evidence="4" id="KW-1185">Reference proteome</keyword>
<dbReference type="Pfam" id="PF15750">
    <property type="entry name" value="UBZ_FAAP20"/>
    <property type="match status" value="1"/>
</dbReference>
<dbReference type="InterPro" id="IPR031490">
    <property type="entry name" value="UBZ2_FAAP20"/>
</dbReference>
<dbReference type="Pfam" id="PF15751">
    <property type="entry name" value="FANCA_interact"/>
    <property type="match status" value="1"/>
</dbReference>
<evidence type="ECO:0000259" key="2">
    <source>
        <dbReference type="PROSITE" id="PS51906"/>
    </source>
</evidence>
<dbReference type="EMBL" id="DYDO01000011">
    <property type="protein sequence ID" value="DBA16340.1"/>
    <property type="molecule type" value="Genomic_DNA"/>
</dbReference>
<dbReference type="GO" id="GO:0043130">
    <property type="term" value="F:ubiquitin binding"/>
    <property type="evidence" value="ECO:0007669"/>
    <property type="project" value="InterPro"/>
</dbReference>
<dbReference type="InterPro" id="IPR031491">
    <property type="entry name" value="FANCA_interact"/>
</dbReference>
<dbReference type="PANTHER" id="PTHR37862:SF1">
    <property type="entry name" value="FANCONI ANEMIA CORE COMPLEX-ASSOCIATED PROTEIN 20"/>
    <property type="match status" value="1"/>
</dbReference>
<sequence length="379" mass="41608">MSEEKTAKLKLKRKKCVNAGPGPQSMEIKLQSVPVVDIRQSSTGSWFDKIDLTTAEQQWKQVLTSVSADIRSLGWGSLPGLPQFTRQFAGKGEKTTVKEVFEVGHQSFEWFSFPTALPPTVTLQSCTTDLKNETAQNNEHVAEPPVSKPGNQSPPPPNVGNPLEINLIVPGSKDYDQVGNKNLPQHQKVLERGATMNLKTPMIFQKSSKESGKAPTGLQKSSIKNLKVLQKGLEESIKDPQTSQKRSKKAFKGHNVLQKGSAKNAREPQLMPKQTLTLWPSVTSAKNNQTKEASKQAELPASETSECNDIVMHNEEEPVSAGGDTRHVMQESAEKATEAAGSLQNCPICLVQFPKQFSQLDMDSHLAQCLSETTVDVVW</sequence>
<protein>
    <recommendedName>
        <fullName evidence="2">UBZ2-type domain-containing protein</fullName>
    </recommendedName>
</protein>
<reference evidence="3" key="1">
    <citation type="thesis" date="2020" institute="ProQuest LLC" country="789 East Eisenhower Parkway, Ann Arbor, MI, USA">
        <title>Comparative Genomics and Chromosome Evolution.</title>
        <authorList>
            <person name="Mudd A.B."/>
        </authorList>
    </citation>
    <scope>NUCLEOTIDE SEQUENCE</scope>
    <source>
        <strain evidence="3">1538</strain>
        <tissue evidence="3">Blood</tissue>
    </source>
</reference>
<dbReference type="GO" id="GO:0043240">
    <property type="term" value="C:Fanconi anaemia nuclear complex"/>
    <property type="evidence" value="ECO:0007669"/>
    <property type="project" value="TreeGrafter"/>
</dbReference>
<feature type="region of interest" description="Disordered" evidence="1">
    <location>
        <begin position="137"/>
        <end position="163"/>
    </location>
</feature>
<feature type="region of interest" description="Disordered" evidence="1">
    <location>
        <begin position="234"/>
        <end position="272"/>
    </location>
</feature>
<accession>A0AAV2ZUN3</accession>
<name>A0AAV2ZUN3_PYXAD</name>
<gene>
    <name evidence="3" type="ORF">GDO54_003741</name>
</gene>
<dbReference type="PANTHER" id="PTHR37862">
    <property type="entry name" value="FANCONI ANEMIA CORE COMPLEX-ASSOCIATED PROTEIN 20"/>
    <property type="match status" value="1"/>
</dbReference>
<proteinExistence type="predicted"/>
<dbReference type="AlphaFoldDB" id="A0AAV2ZUN3"/>
<comment type="caution">
    <text evidence="3">The sequence shown here is derived from an EMBL/GenBank/DDBJ whole genome shotgun (WGS) entry which is preliminary data.</text>
</comment>
<evidence type="ECO:0000313" key="3">
    <source>
        <dbReference type="EMBL" id="DBA16340.1"/>
    </source>
</evidence>
<organism evidence="3 4">
    <name type="scientific">Pyxicephalus adspersus</name>
    <name type="common">African bullfrog</name>
    <dbReference type="NCBI Taxonomy" id="30357"/>
    <lineage>
        <taxon>Eukaryota</taxon>
        <taxon>Metazoa</taxon>
        <taxon>Chordata</taxon>
        <taxon>Craniata</taxon>
        <taxon>Vertebrata</taxon>
        <taxon>Euteleostomi</taxon>
        <taxon>Amphibia</taxon>
        <taxon>Batrachia</taxon>
        <taxon>Anura</taxon>
        <taxon>Neobatrachia</taxon>
        <taxon>Ranoidea</taxon>
        <taxon>Pyxicephalidae</taxon>
        <taxon>Pyxicephalinae</taxon>
        <taxon>Pyxicephalus</taxon>
    </lineage>
</organism>
<feature type="domain" description="UBZ2-type" evidence="2">
    <location>
        <begin position="343"/>
        <end position="379"/>
    </location>
</feature>